<keyword evidence="9" id="KW-0862">Zinc</keyword>
<comment type="catalytic activity">
    <reaction evidence="1">
        <text>S-ubiquitinyl-[E2 ubiquitin-conjugating enzyme]-L-cysteine + [acceptor protein]-L-lysine = [E2 ubiquitin-conjugating enzyme]-L-cysteine + N(6)-ubiquitinyl-[acceptor protein]-L-lysine.</text>
        <dbReference type="EC" id="2.3.2.27"/>
    </reaction>
</comment>
<feature type="coiled-coil region" evidence="13">
    <location>
        <begin position="135"/>
        <end position="169"/>
    </location>
</feature>
<dbReference type="Proteomes" id="UP000472266">
    <property type="component" value="Chromosome 23"/>
</dbReference>
<evidence type="ECO:0000313" key="18">
    <source>
        <dbReference type="Proteomes" id="UP000472266"/>
    </source>
</evidence>
<evidence type="ECO:0000256" key="4">
    <source>
        <dbReference type="ARBA" id="ARBA00015711"/>
    </source>
</evidence>
<dbReference type="Ensembl" id="ENSSHBT00005020576.1">
    <property type="protein sequence ID" value="ENSSHBP00005017217.1"/>
    <property type="gene ID" value="ENSSHBG00005014923.1"/>
</dbReference>
<feature type="compositionally biased region" description="Basic residues" evidence="14">
    <location>
        <begin position="297"/>
        <end position="308"/>
    </location>
</feature>
<dbReference type="PROSITE" id="PS00518">
    <property type="entry name" value="ZF_RING_1"/>
    <property type="match status" value="1"/>
</dbReference>
<dbReference type="FunFam" id="3.30.40.10:FF:000302">
    <property type="entry name" value="E3 ubiquitin-protein ligase NRDP1"/>
    <property type="match status" value="1"/>
</dbReference>
<reference evidence="17" key="3">
    <citation type="submission" date="2025-09" db="UniProtKB">
        <authorList>
            <consortium name="Ensembl"/>
        </authorList>
    </citation>
    <scope>IDENTIFICATION</scope>
</reference>
<evidence type="ECO:0000256" key="8">
    <source>
        <dbReference type="ARBA" id="ARBA00022786"/>
    </source>
</evidence>
<feature type="compositionally biased region" description="Basic residues" evidence="14">
    <location>
        <begin position="240"/>
        <end position="250"/>
    </location>
</feature>
<accession>A0A672UPM6</accession>
<dbReference type="GO" id="GO:0043122">
    <property type="term" value="P:regulation of canonical NF-kappaB signal transduction"/>
    <property type="evidence" value="ECO:0007669"/>
    <property type="project" value="TreeGrafter"/>
</dbReference>
<dbReference type="GO" id="GO:0008270">
    <property type="term" value="F:zinc ion binding"/>
    <property type="evidence" value="ECO:0007669"/>
    <property type="project" value="UniProtKB-KW"/>
</dbReference>
<feature type="region of interest" description="Disordered" evidence="14">
    <location>
        <begin position="424"/>
        <end position="456"/>
    </location>
</feature>
<feature type="compositionally biased region" description="Pro residues" evidence="14">
    <location>
        <begin position="356"/>
        <end position="371"/>
    </location>
</feature>
<dbReference type="SUPFAM" id="SSF49599">
    <property type="entry name" value="TRAF domain-like"/>
    <property type="match status" value="1"/>
</dbReference>
<evidence type="ECO:0000259" key="16">
    <source>
        <dbReference type="PROSITE" id="PS51081"/>
    </source>
</evidence>
<feature type="domain" description="RING-type" evidence="15">
    <location>
        <begin position="18"/>
        <end position="57"/>
    </location>
</feature>
<dbReference type="GO" id="GO:0061630">
    <property type="term" value="F:ubiquitin protein ligase activity"/>
    <property type="evidence" value="ECO:0007669"/>
    <property type="project" value="UniProtKB-EC"/>
</dbReference>
<evidence type="ECO:0000256" key="7">
    <source>
        <dbReference type="ARBA" id="ARBA00022771"/>
    </source>
</evidence>
<evidence type="ECO:0000256" key="2">
    <source>
        <dbReference type="ARBA" id="ARBA00004906"/>
    </source>
</evidence>
<dbReference type="CDD" id="cd16634">
    <property type="entry name" value="mRING-HC-C3HC3D_Nrdp1"/>
    <property type="match status" value="1"/>
</dbReference>
<evidence type="ECO:0000256" key="11">
    <source>
        <dbReference type="ARBA" id="ARBA00031762"/>
    </source>
</evidence>
<dbReference type="GO" id="GO:0016567">
    <property type="term" value="P:protein ubiquitination"/>
    <property type="evidence" value="ECO:0007669"/>
    <property type="project" value="InterPro"/>
</dbReference>
<sequence>MGYDVTRFQGDVDEDLICPICSGVLEEPVQAPHCEHAFCNACITQWFSQQQTCPVDRSVVTVAHLRPVPRIMRNMLSKLQITCDNAVFGCTAVVRLDNLMAHLNDCEHNPKRPVTCEQGCGLEMPKDELPNHNCIKHLRSVVQQQQTRIAELEKTSAEHKHQLAEQKRDIQLLKAYMRAIRSVNPNLQNLEETIEYNEILEWVNSLQPARVTRWGGDDLHAGRGAAGRDQALAGGERLPHVHHQRAHRERARAELAAGPGHAGDAADEPPLLRELRGQAHPRQAGRGGDGLREPAHGRGHGARARPRHDLRTWGGGDLRPGSGGGAPAVRAAEGRELPRSLLVLHPLGLVLGTRSAPPPSPLCSSGPPPPGSVASKERRSDPLAPLDSSQGAPGASGLSSCWGPTSLVFSLRIPLVSPSLTAAPGCSEGSDLPHAGGSAPGPAFPPHPGPSLRACTPRVSPLLSALPAAPSATRDRGSVLVSPFGPF</sequence>
<dbReference type="AlphaFoldDB" id="A0A672UPM6"/>
<evidence type="ECO:0000256" key="6">
    <source>
        <dbReference type="ARBA" id="ARBA00022723"/>
    </source>
</evidence>
<dbReference type="PANTHER" id="PTHR10131:SF157">
    <property type="entry name" value="RECEPTOR-ASSOCIATED FACTOR, PUTATIVE-RELATED"/>
    <property type="match status" value="1"/>
</dbReference>
<evidence type="ECO:0000256" key="13">
    <source>
        <dbReference type="SAM" id="Coils"/>
    </source>
</evidence>
<protein>
    <recommendedName>
        <fullName evidence="4">E3 ubiquitin-protein ligase NRDP1</fullName>
        <ecNumber evidence="3">2.3.2.27</ecNumber>
    </recommendedName>
    <alternativeName>
        <fullName evidence="10">RING finger protein 41</fullName>
    </alternativeName>
    <alternativeName>
        <fullName evidence="11">RING-type E3 ubiquitin transferase NRDP1</fullName>
    </alternativeName>
</protein>
<evidence type="ECO:0000256" key="9">
    <source>
        <dbReference type="ARBA" id="ARBA00022833"/>
    </source>
</evidence>
<keyword evidence="5" id="KW-0808">Transferase</keyword>
<dbReference type="InterPro" id="IPR017907">
    <property type="entry name" value="Znf_RING_CS"/>
</dbReference>
<evidence type="ECO:0000256" key="10">
    <source>
        <dbReference type="ARBA" id="ARBA00030556"/>
    </source>
</evidence>
<keyword evidence="7 12" id="KW-0863">Zinc-finger</keyword>
<name>A0A672UPM6_STRHB</name>
<dbReference type="InterPro" id="IPR001841">
    <property type="entry name" value="Znf_RING"/>
</dbReference>
<proteinExistence type="predicted"/>
<dbReference type="InterPro" id="IPR015036">
    <property type="entry name" value="NRDP1"/>
</dbReference>
<evidence type="ECO:0000256" key="12">
    <source>
        <dbReference type="PROSITE-ProRule" id="PRU00455"/>
    </source>
</evidence>
<reference evidence="17" key="2">
    <citation type="submission" date="2025-08" db="UniProtKB">
        <authorList>
            <consortium name="Ensembl"/>
        </authorList>
    </citation>
    <scope>IDENTIFICATION</scope>
</reference>
<evidence type="ECO:0000256" key="3">
    <source>
        <dbReference type="ARBA" id="ARBA00012483"/>
    </source>
</evidence>
<evidence type="ECO:0000256" key="1">
    <source>
        <dbReference type="ARBA" id="ARBA00000900"/>
    </source>
</evidence>
<evidence type="ECO:0000259" key="15">
    <source>
        <dbReference type="PROSITE" id="PS50089"/>
    </source>
</evidence>
<keyword evidence="18" id="KW-1185">Reference proteome</keyword>
<dbReference type="InParanoid" id="A0A672UPM6"/>
<dbReference type="InterPro" id="IPR013083">
    <property type="entry name" value="Znf_RING/FYVE/PHD"/>
</dbReference>
<dbReference type="Pfam" id="PF13923">
    <property type="entry name" value="zf-C3HC4_2"/>
    <property type="match status" value="1"/>
</dbReference>
<feature type="compositionally biased region" description="Low complexity" evidence="14">
    <location>
        <begin position="254"/>
        <end position="263"/>
    </location>
</feature>
<reference evidence="17 18" key="1">
    <citation type="submission" date="2019-11" db="EMBL/GenBank/DDBJ databases">
        <title>Strigops habroptila (kakapo) genome, bStrHab1, primary haplotype, v2.</title>
        <authorList>
            <person name="Jarvis E.D."/>
            <person name="Howard J."/>
            <person name="Rhie A."/>
            <person name="Phillippy A."/>
            <person name="Korlach J."/>
            <person name="Digby A."/>
            <person name="Iorns D."/>
            <person name="Eason D."/>
            <person name="Robertson B."/>
            <person name="Raemaekers T."/>
            <person name="Howe K."/>
            <person name="Lewin H."/>
            <person name="Damas J."/>
            <person name="Hastie A."/>
            <person name="Tracey A."/>
            <person name="Chow W."/>
            <person name="Fedrigo O."/>
        </authorList>
    </citation>
    <scope>NUCLEOTIDE SEQUENCE [LARGE SCALE GENOMIC DNA]</scope>
</reference>
<keyword evidence="13" id="KW-0175">Coiled coil</keyword>
<evidence type="ECO:0000256" key="14">
    <source>
        <dbReference type="SAM" id="MobiDB-lite"/>
    </source>
</evidence>
<feature type="region of interest" description="Disordered" evidence="14">
    <location>
        <begin position="240"/>
        <end position="330"/>
    </location>
</feature>
<dbReference type="SUPFAM" id="SSF57850">
    <property type="entry name" value="RING/U-box"/>
    <property type="match status" value="1"/>
</dbReference>
<dbReference type="PANTHER" id="PTHR10131">
    <property type="entry name" value="TNF RECEPTOR ASSOCIATED FACTOR"/>
    <property type="match status" value="1"/>
</dbReference>
<feature type="compositionally biased region" description="Polar residues" evidence="14">
    <location>
        <begin position="387"/>
        <end position="397"/>
    </location>
</feature>
<dbReference type="PROSITE" id="PS51081">
    <property type="entry name" value="ZF_SIAH"/>
    <property type="match status" value="1"/>
</dbReference>
<dbReference type="PROSITE" id="PS50089">
    <property type="entry name" value="ZF_RING_2"/>
    <property type="match status" value="1"/>
</dbReference>
<gene>
    <name evidence="17" type="primary">RNF41</name>
</gene>
<evidence type="ECO:0000256" key="5">
    <source>
        <dbReference type="ARBA" id="ARBA00022679"/>
    </source>
</evidence>
<keyword evidence="8" id="KW-0833">Ubl conjugation pathway</keyword>
<dbReference type="EC" id="2.3.2.27" evidence="3"/>
<dbReference type="SMART" id="SM00184">
    <property type="entry name" value="RING"/>
    <property type="match status" value="1"/>
</dbReference>
<keyword evidence="6" id="KW-0479">Metal-binding</keyword>
<dbReference type="Gene3D" id="3.30.40.10">
    <property type="entry name" value="Zinc/RING finger domain, C3HC4 (zinc finger)"/>
    <property type="match status" value="2"/>
</dbReference>
<dbReference type="InterPro" id="IPR013010">
    <property type="entry name" value="Znf_SIAH"/>
</dbReference>
<evidence type="ECO:0000313" key="17">
    <source>
        <dbReference type="Ensembl" id="ENSSHBP00005017217.1"/>
    </source>
</evidence>
<dbReference type="GeneTree" id="ENSGT00530000063647"/>
<dbReference type="Pfam" id="PF08941">
    <property type="entry name" value="USP8_interact"/>
    <property type="match status" value="1"/>
</dbReference>
<comment type="pathway">
    <text evidence="2">Protein modification; protein ubiquitination.</text>
</comment>
<feature type="region of interest" description="Disordered" evidence="14">
    <location>
        <begin position="356"/>
        <end position="397"/>
    </location>
</feature>
<feature type="compositionally biased region" description="Gly residues" evidence="14">
    <location>
        <begin position="313"/>
        <end position="326"/>
    </location>
</feature>
<feature type="domain" description="SIAH-type" evidence="16">
    <location>
        <begin position="78"/>
        <end position="138"/>
    </location>
</feature>
<dbReference type="FunFam" id="3.30.40.10:FF:000268">
    <property type="entry name" value="E3 ubiquitin-protein ligase NRDP1"/>
    <property type="match status" value="1"/>
</dbReference>
<organism evidence="17 18">
    <name type="scientific">Strigops habroptila</name>
    <name type="common">Kakapo</name>
    <dbReference type="NCBI Taxonomy" id="2489341"/>
    <lineage>
        <taxon>Eukaryota</taxon>
        <taxon>Metazoa</taxon>
        <taxon>Chordata</taxon>
        <taxon>Craniata</taxon>
        <taxon>Vertebrata</taxon>
        <taxon>Euteleostomi</taxon>
        <taxon>Archelosauria</taxon>
        <taxon>Archosauria</taxon>
        <taxon>Dinosauria</taxon>
        <taxon>Saurischia</taxon>
        <taxon>Theropoda</taxon>
        <taxon>Coelurosauria</taxon>
        <taxon>Aves</taxon>
        <taxon>Neognathae</taxon>
        <taxon>Neoaves</taxon>
        <taxon>Telluraves</taxon>
        <taxon>Australaves</taxon>
        <taxon>Psittaciformes</taxon>
        <taxon>Psittacidae</taxon>
        <taxon>Strigops</taxon>
    </lineage>
</organism>